<evidence type="ECO:0000256" key="3">
    <source>
        <dbReference type="ARBA" id="ARBA00022670"/>
    </source>
</evidence>
<protein>
    <recommendedName>
        <fullName evidence="11">Murein endopeptidase K</fullName>
    </recommendedName>
</protein>
<evidence type="ECO:0000256" key="8">
    <source>
        <dbReference type="ARBA" id="ARBA00023049"/>
    </source>
</evidence>
<evidence type="ECO:0000256" key="11">
    <source>
        <dbReference type="ARBA" id="ARBA00093666"/>
    </source>
</evidence>
<evidence type="ECO:0000256" key="5">
    <source>
        <dbReference type="ARBA" id="ARBA00022729"/>
    </source>
</evidence>
<dbReference type="RefSeq" id="WP_263413941.1">
    <property type="nucleotide sequence ID" value="NZ_BAABBH010000001.1"/>
</dbReference>
<dbReference type="Proteomes" id="UP001634747">
    <property type="component" value="Unassembled WGS sequence"/>
</dbReference>
<dbReference type="InterPro" id="IPR009045">
    <property type="entry name" value="Zn_M74/Hedgehog-like"/>
</dbReference>
<organism evidence="12 13">
    <name type="scientific">Terriglobus aquaticus</name>
    <dbReference type="NCBI Taxonomy" id="940139"/>
    <lineage>
        <taxon>Bacteria</taxon>
        <taxon>Pseudomonadati</taxon>
        <taxon>Acidobacteriota</taxon>
        <taxon>Terriglobia</taxon>
        <taxon>Terriglobales</taxon>
        <taxon>Acidobacteriaceae</taxon>
        <taxon>Terriglobus</taxon>
    </lineage>
</organism>
<gene>
    <name evidence="12" type="ORF">ACK2TP_01835</name>
</gene>
<evidence type="ECO:0000256" key="4">
    <source>
        <dbReference type="ARBA" id="ARBA00022723"/>
    </source>
</evidence>
<dbReference type="EMBL" id="JBJYXY010000001">
    <property type="protein sequence ID" value="MFN2974495.1"/>
    <property type="molecule type" value="Genomic_DNA"/>
</dbReference>
<evidence type="ECO:0000313" key="12">
    <source>
        <dbReference type="EMBL" id="MFN2974495.1"/>
    </source>
</evidence>
<comment type="cofactor">
    <cofactor evidence="1">
        <name>Zn(2+)</name>
        <dbReference type="ChEBI" id="CHEBI:29105"/>
    </cofactor>
</comment>
<dbReference type="Pfam" id="PF05951">
    <property type="entry name" value="Peptidase_M15_2"/>
    <property type="match status" value="1"/>
</dbReference>
<keyword evidence="7" id="KW-0862">Zinc</keyword>
<dbReference type="InterPro" id="IPR010275">
    <property type="entry name" value="MepK"/>
</dbReference>
<comment type="similarity">
    <text evidence="10">Belongs to the peptidase M15 family.</text>
</comment>
<name>A0ABW9KFN9_9BACT</name>
<keyword evidence="4" id="KW-0479">Metal-binding</keyword>
<dbReference type="SUPFAM" id="SSF55166">
    <property type="entry name" value="Hedgehog/DD-peptidase"/>
    <property type="match status" value="1"/>
</dbReference>
<keyword evidence="3" id="KW-0645">Protease</keyword>
<accession>A0ABW9KFN9</accession>
<keyword evidence="5" id="KW-0732">Signal</keyword>
<evidence type="ECO:0000256" key="9">
    <source>
        <dbReference type="ARBA" id="ARBA00023316"/>
    </source>
</evidence>
<sequence>MDFPLLPRLFRAVAAVALTSLITLGIKADSVPSVPTTFPPHRPATLLDTVRLRLHHLHTGESIDVAYKQNGLYLQSGIDMLNHFLRDHRTNDKANYDPREFDLLHSLLAKLGRPNATIDIVCGYRTPWSNNFLRTRSAATGVAEHSQHILSKAIDIQIPGVSTKAIRDAALSLGMGGVGYYPTSHFVHVDVGPVRQWQFGGMQLASRGSGHRGHSRRHRA</sequence>
<evidence type="ECO:0000256" key="1">
    <source>
        <dbReference type="ARBA" id="ARBA00001947"/>
    </source>
</evidence>
<comment type="caution">
    <text evidence="12">The sequence shown here is derived from an EMBL/GenBank/DDBJ whole genome shotgun (WGS) entry which is preliminary data.</text>
</comment>
<keyword evidence="8" id="KW-0482">Metalloprotease</keyword>
<evidence type="ECO:0000256" key="2">
    <source>
        <dbReference type="ARBA" id="ARBA00004776"/>
    </source>
</evidence>
<evidence type="ECO:0000256" key="7">
    <source>
        <dbReference type="ARBA" id="ARBA00022833"/>
    </source>
</evidence>
<keyword evidence="9" id="KW-0961">Cell wall biogenesis/degradation</keyword>
<proteinExistence type="inferred from homology"/>
<evidence type="ECO:0000256" key="10">
    <source>
        <dbReference type="ARBA" id="ARBA00093448"/>
    </source>
</evidence>
<keyword evidence="13" id="KW-1185">Reference proteome</keyword>
<evidence type="ECO:0000313" key="13">
    <source>
        <dbReference type="Proteomes" id="UP001634747"/>
    </source>
</evidence>
<dbReference type="Gene3D" id="3.30.1380.10">
    <property type="match status" value="1"/>
</dbReference>
<comment type="pathway">
    <text evidence="2">Cell wall biogenesis; cell wall polysaccharide biosynthesis.</text>
</comment>
<evidence type="ECO:0000256" key="6">
    <source>
        <dbReference type="ARBA" id="ARBA00022801"/>
    </source>
</evidence>
<dbReference type="PANTHER" id="PTHR37425:SF1">
    <property type="entry name" value="OUTER MEMBRANE PROTEIN"/>
    <property type="match status" value="1"/>
</dbReference>
<keyword evidence="6" id="KW-0378">Hydrolase</keyword>
<reference evidence="12 13" key="1">
    <citation type="submission" date="2024-12" db="EMBL/GenBank/DDBJ databases">
        <authorList>
            <person name="Lee Y."/>
        </authorList>
    </citation>
    <scope>NUCLEOTIDE SEQUENCE [LARGE SCALE GENOMIC DNA]</scope>
    <source>
        <strain evidence="12 13">03SUJ4</strain>
    </source>
</reference>
<dbReference type="PANTHER" id="PTHR37425">
    <property type="match status" value="1"/>
</dbReference>